<protein>
    <recommendedName>
        <fullName evidence="8">Citrate lyase subunit beta</fullName>
        <ecNumber evidence="6">4.1.3.34</ecNumber>
        <ecNumber evidence="7">4.1.3.6</ecNumber>
    </recommendedName>
    <alternativeName>
        <fullName evidence="13">Citrate (pro-3S)-lyase subunit beta</fullName>
    </alternativeName>
    <alternativeName>
        <fullName evidence="14">Citryl-CoA lyase subunit</fullName>
    </alternativeName>
</protein>
<name>A0A1V4SVJ6_9CLOT</name>
<evidence type="ECO:0000256" key="18">
    <source>
        <dbReference type="PIRSR" id="PIRSR015582-2"/>
    </source>
</evidence>
<comment type="function">
    <text evidence="2">Represents a citryl-ACP lyase.</text>
</comment>
<feature type="domain" description="HpcH/HpaI aldolase/citrate lyase" evidence="19">
    <location>
        <begin position="6"/>
        <end position="225"/>
    </location>
</feature>
<dbReference type="PIRSF" id="PIRSF015582">
    <property type="entry name" value="Cit_lyase_B"/>
    <property type="match status" value="1"/>
</dbReference>
<dbReference type="InterPro" id="IPR005000">
    <property type="entry name" value="Aldolase/citrate-lyase_domain"/>
</dbReference>
<evidence type="ECO:0000256" key="11">
    <source>
        <dbReference type="ARBA" id="ARBA00022842"/>
    </source>
</evidence>
<evidence type="ECO:0000256" key="6">
    <source>
        <dbReference type="ARBA" id="ARBA00012258"/>
    </source>
</evidence>
<evidence type="ECO:0000256" key="1">
    <source>
        <dbReference type="ARBA" id="ARBA00001946"/>
    </source>
</evidence>
<comment type="catalytic activity">
    <reaction evidence="15">
        <text>citrate = oxaloacetate + acetate</text>
        <dbReference type="Rhea" id="RHEA:10760"/>
        <dbReference type="ChEBI" id="CHEBI:16452"/>
        <dbReference type="ChEBI" id="CHEBI:16947"/>
        <dbReference type="ChEBI" id="CHEBI:30089"/>
        <dbReference type="EC" id="4.1.3.6"/>
    </reaction>
</comment>
<dbReference type="GO" id="GO:0006084">
    <property type="term" value="P:acetyl-CoA metabolic process"/>
    <property type="evidence" value="ECO:0007669"/>
    <property type="project" value="InterPro"/>
</dbReference>
<reference evidence="20 21" key="1">
    <citation type="submission" date="2016-02" db="EMBL/GenBank/DDBJ databases">
        <title>Genome sequence of Clostridium thermobutyricum DSM 4928.</title>
        <authorList>
            <person name="Poehlein A."/>
            <person name="Daniel R."/>
        </authorList>
    </citation>
    <scope>NUCLEOTIDE SEQUENCE [LARGE SCALE GENOMIC DNA]</scope>
    <source>
        <strain evidence="20 21">DSM 4928</strain>
    </source>
</reference>
<evidence type="ECO:0000256" key="12">
    <source>
        <dbReference type="ARBA" id="ARBA00023239"/>
    </source>
</evidence>
<dbReference type="GO" id="GO:0000287">
    <property type="term" value="F:magnesium ion binding"/>
    <property type="evidence" value="ECO:0007669"/>
    <property type="project" value="TreeGrafter"/>
</dbReference>
<dbReference type="InterPro" id="IPR015813">
    <property type="entry name" value="Pyrv/PenolPyrv_kinase-like_dom"/>
</dbReference>
<evidence type="ECO:0000256" key="10">
    <source>
        <dbReference type="ARBA" id="ARBA00022723"/>
    </source>
</evidence>
<comment type="subcellular location">
    <subcellularLocation>
        <location evidence="3">Cytoplasm</location>
    </subcellularLocation>
</comment>
<keyword evidence="11 18" id="KW-0460">Magnesium</keyword>
<feature type="binding site" evidence="18">
    <location>
        <position position="130"/>
    </location>
    <ligand>
        <name>Mg(2+)</name>
        <dbReference type="ChEBI" id="CHEBI:18420"/>
    </ligand>
</feature>
<dbReference type="GO" id="GO:0006107">
    <property type="term" value="P:oxaloacetate metabolic process"/>
    <property type="evidence" value="ECO:0007669"/>
    <property type="project" value="TreeGrafter"/>
</dbReference>
<evidence type="ECO:0000313" key="20">
    <source>
        <dbReference type="EMBL" id="OPX47328.1"/>
    </source>
</evidence>
<evidence type="ECO:0000256" key="9">
    <source>
        <dbReference type="ARBA" id="ARBA00022490"/>
    </source>
</evidence>
<comment type="cofactor">
    <cofactor evidence="1">
        <name>Mg(2+)</name>
        <dbReference type="ChEBI" id="CHEBI:18420"/>
    </cofactor>
</comment>
<dbReference type="InterPro" id="IPR011206">
    <property type="entry name" value="Citrate_lyase_beta/mcl1/mcl2"/>
</dbReference>
<sequence length="301" mass="32948">MYKLRRTMMYVPGSNPGMIKDAHIYGADSIMFDLEDSVSINEKDTSRLLVFNALKSLDYEGVETVVRINGLDTPYGMEDLEAIVRAQPDIIRLPKTETAQDVIDVEREIERIEKEAGIPVGTTGMMAAVESALGVINAYEIATSSKRLMGIAIGAEDFVTDMKTTRSLEGIELLTARSQVLLAARAAGIYAFDTVFSDVNDEEGFIKETTLIKQLGFDGKSVINPRQIDPVHKIYTPSQKEIDKSIKIIKASEEAKKRGSGVVSLNGKMVDKPIIARAQRAIMLAQAAGVVIDFGGENNDK</sequence>
<dbReference type="InterPro" id="IPR006475">
    <property type="entry name" value="Citrate_lyase_beta_bac"/>
</dbReference>
<comment type="caution">
    <text evidence="20">The sequence shown here is derived from an EMBL/GenBank/DDBJ whole genome shotgun (WGS) entry which is preliminary data.</text>
</comment>
<dbReference type="Proteomes" id="UP000191448">
    <property type="component" value="Unassembled WGS sequence"/>
</dbReference>
<dbReference type="EMBL" id="LTAY01000048">
    <property type="protein sequence ID" value="OPX47328.1"/>
    <property type="molecule type" value="Genomic_DNA"/>
</dbReference>
<evidence type="ECO:0000256" key="13">
    <source>
        <dbReference type="ARBA" id="ARBA00030255"/>
    </source>
</evidence>
<evidence type="ECO:0000313" key="21">
    <source>
        <dbReference type="Proteomes" id="UP000191448"/>
    </source>
</evidence>
<organism evidence="20 21">
    <name type="scientific">Clostridium thermobutyricum DSM 4928</name>
    <dbReference type="NCBI Taxonomy" id="1121339"/>
    <lineage>
        <taxon>Bacteria</taxon>
        <taxon>Bacillati</taxon>
        <taxon>Bacillota</taxon>
        <taxon>Clostridia</taxon>
        <taxon>Eubacteriales</taxon>
        <taxon>Clostridiaceae</taxon>
        <taxon>Clostridium</taxon>
    </lineage>
</organism>
<dbReference type="GO" id="GO:0005737">
    <property type="term" value="C:cytoplasm"/>
    <property type="evidence" value="ECO:0007669"/>
    <property type="project" value="UniProtKB-SubCell"/>
</dbReference>
<evidence type="ECO:0000256" key="15">
    <source>
        <dbReference type="ARBA" id="ARBA00048308"/>
    </source>
</evidence>
<dbReference type="AlphaFoldDB" id="A0A1V4SVJ6"/>
<dbReference type="Gene3D" id="3.20.20.60">
    <property type="entry name" value="Phosphoenolpyruvate-binding domains"/>
    <property type="match status" value="1"/>
</dbReference>
<dbReference type="NCBIfam" id="TIGR01588">
    <property type="entry name" value="citE"/>
    <property type="match status" value="1"/>
</dbReference>
<feature type="binding site" evidence="17">
    <location>
        <position position="67"/>
    </location>
    <ligand>
        <name>substrate</name>
    </ligand>
</feature>
<dbReference type="OrthoDB" id="9786940at2"/>
<dbReference type="InterPro" id="IPR040442">
    <property type="entry name" value="Pyrv_kinase-like_dom_sf"/>
</dbReference>
<dbReference type="Pfam" id="PF03328">
    <property type="entry name" value="HpcH_HpaI"/>
    <property type="match status" value="1"/>
</dbReference>
<evidence type="ECO:0000256" key="8">
    <source>
        <dbReference type="ARBA" id="ARBA00015712"/>
    </source>
</evidence>
<keyword evidence="9" id="KW-0963">Cytoplasm</keyword>
<dbReference type="PANTHER" id="PTHR32308">
    <property type="entry name" value="LYASE BETA SUBUNIT, PUTATIVE (AFU_ORTHOLOGUE AFUA_4G13030)-RELATED"/>
    <property type="match status" value="1"/>
</dbReference>
<dbReference type="FunFam" id="3.20.20.60:FF:000008">
    <property type="entry name" value="Citrate (Pro-3S)-lyase subunit beta"/>
    <property type="match status" value="1"/>
</dbReference>
<evidence type="ECO:0000259" key="19">
    <source>
        <dbReference type="Pfam" id="PF03328"/>
    </source>
</evidence>
<evidence type="ECO:0000256" key="5">
    <source>
        <dbReference type="ARBA" id="ARBA00011382"/>
    </source>
</evidence>
<evidence type="ECO:0000256" key="3">
    <source>
        <dbReference type="ARBA" id="ARBA00004496"/>
    </source>
</evidence>
<evidence type="ECO:0000256" key="2">
    <source>
        <dbReference type="ARBA" id="ARBA00003671"/>
    </source>
</evidence>
<comment type="similarity">
    <text evidence="4">Belongs to the HpcH/HpaI aldolase family. Citrate lyase beta subunit subfamily.</text>
</comment>
<dbReference type="GO" id="GO:0008816">
    <property type="term" value="F:citryl-CoA lyase activity"/>
    <property type="evidence" value="ECO:0007669"/>
    <property type="project" value="UniProtKB-EC"/>
</dbReference>
<comment type="subunit">
    <text evidence="5">Oligomer with a subunit composition of (alpha,beta,gamma)6.</text>
</comment>
<accession>A0A1V4SVJ6</accession>
<proteinExistence type="inferred from homology"/>
<dbReference type="RefSeq" id="WP_080023093.1">
    <property type="nucleotide sequence ID" value="NZ_LTAY01000048.1"/>
</dbReference>
<gene>
    <name evidence="20" type="primary">citE</name>
    <name evidence="20" type="ORF">CLTHE_18910</name>
</gene>
<evidence type="ECO:0000256" key="7">
    <source>
        <dbReference type="ARBA" id="ARBA00012914"/>
    </source>
</evidence>
<feature type="binding site" evidence="18">
    <location>
        <position position="157"/>
    </location>
    <ligand>
        <name>Mg(2+)</name>
        <dbReference type="ChEBI" id="CHEBI:18420"/>
    </ligand>
</feature>
<evidence type="ECO:0000256" key="14">
    <source>
        <dbReference type="ARBA" id="ARBA00032495"/>
    </source>
</evidence>
<dbReference type="GO" id="GO:0009346">
    <property type="term" value="C:ATP-independent citrate lyase complex"/>
    <property type="evidence" value="ECO:0007669"/>
    <property type="project" value="InterPro"/>
</dbReference>
<evidence type="ECO:0000256" key="4">
    <source>
        <dbReference type="ARBA" id="ARBA00005549"/>
    </source>
</evidence>
<keyword evidence="12 20" id="KW-0456">Lyase</keyword>
<feature type="binding site" evidence="17">
    <location>
        <position position="130"/>
    </location>
    <ligand>
        <name>substrate</name>
    </ligand>
</feature>
<dbReference type="EC" id="4.1.3.34" evidence="6"/>
<evidence type="ECO:0000256" key="17">
    <source>
        <dbReference type="PIRSR" id="PIRSR015582-1"/>
    </source>
</evidence>
<dbReference type="SUPFAM" id="SSF51621">
    <property type="entry name" value="Phosphoenolpyruvate/pyruvate domain"/>
    <property type="match status" value="1"/>
</dbReference>
<keyword evidence="10 18" id="KW-0479">Metal-binding</keyword>
<dbReference type="EC" id="4.1.3.6" evidence="7"/>
<dbReference type="PANTHER" id="PTHR32308:SF10">
    <property type="entry name" value="CITRATE LYASE SUBUNIT BETA"/>
    <property type="match status" value="1"/>
</dbReference>
<dbReference type="GO" id="GO:0008815">
    <property type="term" value="F:citrate (pro-3S)-lyase activity"/>
    <property type="evidence" value="ECO:0007669"/>
    <property type="project" value="UniProtKB-EC"/>
</dbReference>
<evidence type="ECO:0000256" key="16">
    <source>
        <dbReference type="ARBA" id="ARBA00049110"/>
    </source>
</evidence>
<comment type="catalytic activity">
    <reaction evidence="16">
        <text>(3S)-citryl-CoA = oxaloacetate + acetyl-CoA</text>
        <dbReference type="Rhea" id="RHEA:20812"/>
        <dbReference type="ChEBI" id="CHEBI:16452"/>
        <dbReference type="ChEBI" id="CHEBI:57288"/>
        <dbReference type="ChEBI" id="CHEBI:57321"/>
        <dbReference type="EC" id="4.1.3.34"/>
    </reaction>
</comment>